<evidence type="ECO:0000313" key="5">
    <source>
        <dbReference type="Proteomes" id="UP000481872"/>
    </source>
</evidence>
<comment type="caution">
    <text evidence="4">The sequence shown here is derived from an EMBL/GenBank/DDBJ whole genome shotgun (WGS) entry which is preliminary data.</text>
</comment>
<dbReference type="SUPFAM" id="SSF56601">
    <property type="entry name" value="beta-lactamase/transpeptidase-like"/>
    <property type="match status" value="1"/>
</dbReference>
<feature type="signal peptide" evidence="2">
    <location>
        <begin position="1"/>
        <end position="28"/>
    </location>
</feature>
<dbReference type="InterPro" id="IPR050491">
    <property type="entry name" value="AmpC-like"/>
</dbReference>
<keyword evidence="2" id="KW-0732">Signal</keyword>
<evidence type="ECO:0000313" key="4">
    <source>
        <dbReference type="EMBL" id="NEU06500.1"/>
    </source>
</evidence>
<evidence type="ECO:0000256" key="2">
    <source>
        <dbReference type="SAM" id="SignalP"/>
    </source>
</evidence>
<feature type="transmembrane region" description="Helical" evidence="1">
    <location>
        <begin position="584"/>
        <end position="609"/>
    </location>
</feature>
<organism evidence="4 5">
    <name type="scientific">Clostridium senegalense</name>
    <dbReference type="NCBI Taxonomy" id="1465809"/>
    <lineage>
        <taxon>Bacteria</taxon>
        <taxon>Bacillati</taxon>
        <taxon>Bacillota</taxon>
        <taxon>Clostridia</taxon>
        <taxon>Eubacteriales</taxon>
        <taxon>Clostridiaceae</taxon>
        <taxon>Clostridium</taxon>
    </lineage>
</organism>
<dbReference type="AlphaFoldDB" id="A0A6M0H6Z9"/>
<dbReference type="PANTHER" id="PTHR46825">
    <property type="entry name" value="D-ALANYL-D-ALANINE-CARBOXYPEPTIDASE/ENDOPEPTIDASE AMPH"/>
    <property type="match status" value="1"/>
</dbReference>
<feature type="transmembrane region" description="Helical" evidence="1">
    <location>
        <begin position="616"/>
        <end position="637"/>
    </location>
</feature>
<dbReference type="InterPro" id="IPR012338">
    <property type="entry name" value="Beta-lactam/transpept-like"/>
</dbReference>
<feature type="domain" description="Beta-lactamase-related" evidence="3">
    <location>
        <begin position="41"/>
        <end position="359"/>
    </location>
</feature>
<protein>
    <submittedName>
        <fullName evidence="4">Beta-lactamase family protein</fullName>
    </submittedName>
</protein>
<feature type="chain" id="PRO_5027019606" evidence="2">
    <location>
        <begin position="29"/>
        <end position="646"/>
    </location>
</feature>
<gene>
    <name evidence="4" type="ORF">G3M99_16965</name>
</gene>
<keyword evidence="1" id="KW-0812">Transmembrane</keyword>
<dbReference type="Gene3D" id="3.40.710.10">
    <property type="entry name" value="DD-peptidase/beta-lactamase superfamily"/>
    <property type="match status" value="1"/>
</dbReference>
<dbReference type="Pfam" id="PF00144">
    <property type="entry name" value="Beta-lactamase"/>
    <property type="match status" value="1"/>
</dbReference>
<dbReference type="RefSeq" id="WP_199870885.1">
    <property type="nucleotide sequence ID" value="NZ_JAAGPU010000047.1"/>
</dbReference>
<name>A0A6M0H6Z9_9CLOT</name>
<feature type="transmembrane region" description="Helical" evidence="1">
    <location>
        <begin position="501"/>
        <end position="523"/>
    </location>
</feature>
<accession>A0A6M0H6Z9</accession>
<dbReference type="PANTHER" id="PTHR46825:SF9">
    <property type="entry name" value="BETA-LACTAMASE-RELATED DOMAIN-CONTAINING PROTEIN"/>
    <property type="match status" value="1"/>
</dbReference>
<evidence type="ECO:0000256" key="1">
    <source>
        <dbReference type="SAM" id="Phobius"/>
    </source>
</evidence>
<dbReference type="Proteomes" id="UP000481872">
    <property type="component" value="Unassembled WGS sequence"/>
</dbReference>
<dbReference type="EMBL" id="JAAGPU010000047">
    <property type="protein sequence ID" value="NEU06500.1"/>
    <property type="molecule type" value="Genomic_DNA"/>
</dbReference>
<sequence length="646" mass="74618">MKYVNKFLFFLVTVFTFISLLSPCNVFATELNNEDLKIFLDNITKENFEKYKLPSLSMIVVKDGKVVYENSLGYEDVENEIKANINTTAYRIGSTSKLFTETAIMQLYEQGKIDLKEDANKYLKDVQIENKFTKKVTVENLLTHTSGIDEATTTYIGAKTEKDMMSLSQFFKKHTPIVVTEPGKVCLYSNIGIDLLGKIIEDVSGLRYEDYIEKNIFNPLEMKNSKVALPLNNMAKNYDVLAQSEYYYYNDNPAGGINSTTSDMAKFMIAHLQKSDKKENNILNESTLELMHKEQFSNDKSLLGVTYGFWEKDFNGKRVIGHEGALAIVFFGDMLLCPEENVGVYIVSNNLTKAAPAITNIENDFFNRYYPKTEDKEYSNKKLDLNDEKRYIGTYKSYHDSAKGNFSKFLSFLGSIEENEDVKIRYDEKKNSLIYNGTSHLKESEETILIKVSDNLFKREDNNELVAFKEEDGKIQYVFFNNMPYDNFEKVTLKDNYKLNLTIFIIGVAFFIIQIMKTIILFLKSFYKKKVLCNEVKSTNSTGIISKKFRLTIFFISLLNVISLFIIMYWIISFDMYYSATWYVKIALILLIVSIILSLIVSILFLVSIKKEKTNIYYKISGVISLVVIYSFLLFLYNWNLIGFKC</sequence>
<dbReference type="InterPro" id="IPR001466">
    <property type="entry name" value="Beta-lactam-related"/>
</dbReference>
<evidence type="ECO:0000259" key="3">
    <source>
        <dbReference type="Pfam" id="PF00144"/>
    </source>
</evidence>
<keyword evidence="1" id="KW-1133">Transmembrane helix</keyword>
<proteinExistence type="predicted"/>
<reference evidence="4 5" key="1">
    <citation type="submission" date="2020-02" db="EMBL/GenBank/DDBJ databases">
        <title>Genome assembly of a novel Clostridium senegalense strain.</title>
        <authorList>
            <person name="Gupta T.B."/>
            <person name="Jauregui R."/>
            <person name="Maclean P."/>
            <person name="Nawarathana A."/>
            <person name="Brightwell G."/>
        </authorList>
    </citation>
    <scope>NUCLEOTIDE SEQUENCE [LARGE SCALE GENOMIC DNA]</scope>
    <source>
        <strain evidence="4 5">AGRFS4</strain>
    </source>
</reference>
<feature type="transmembrane region" description="Helical" evidence="1">
    <location>
        <begin position="551"/>
        <end position="572"/>
    </location>
</feature>
<keyword evidence="5" id="KW-1185">Reference proteome</keyword>
<keyword evidence="1" id="KW-0472">Membrane</keyword>